<reference evidence="1 2" key="1">
    <citation type="journal article" date="2021" name="Front. Genet.">
        <title>Chromosome-Level Genome Assembly Reveals Significant Gene Expansion in the Toll and IMD Signaling Pathways of Dendrolimus kikuchii.</title>
        <authorList>
            <person name="Zhou J."/>
            <person name="Wu P."/>
            <person name="Xiong Z."/>
            <person name="Liu N."/>
            <person name="Zhao N."/>
            <person name="Ji M."/>
            <person name="Qiu Y."/>
            <person name="Yang B."/>
        </authorList>
    </citation>
    <scope>NUCLEOTIDE SEQUENCE [LARGE SCALE GENOMIC DNA]</scope>
    <source>
        <strain evidence="1">Ann1</strain>
    </source>
</reference>
<sequence>MLLNGLQDVINIIRFSAFLGVSTIILASFIPIHLYVSYTQTAEIDKNTQNMRAGIIIAWIILTWSFLLFNAQIVDMFHKELELTNLICAYSQLKPSYSSNIHKLTKNIMKTLEGREKRAAIYGIMFYNTGLILRLVASTAYAIARPADAPAAAATTASTTQAPGSVVATGATEASKAAGIGNSMMTAGSGMASSGEKGMSSLGSAMESSNPMSAGSSMVGEMNKAAHDFFKLLSGFRLK</sequence>
<accession>A0ACC1D7N5</accession>
<proteinExistence type="predicted"/>
<dbReference type="EMBL" id="CM034394">
    <property type="protein sequence ID" value="KAJ0179422.1"/>
    <property type="molecule type" value="Genomic_DNA"/>
</dbReference>
<gene>
    <name evidence="1" type="ORF">K1T71_005134</name>
</gene>
<dbReference type="Proteomes" id="UP000824533">
    <property type="component" value="Linkage Group LG08"/>
</dbReference>
<protein>
    <submittedName>
        <fullName evidence="1">Uncharacterized protein</fullName>
    </submittedName>
</protein>
<evidence type="ECO:0000313" key="1">
    <source>
        <dbReference type="EMBL" id="KAJ0179422.1"/>
    </source>
</evidence>
<keyword evidence="2" id="KW-1185">Reference proteome</keyword>
<evidence type="ECO:0000313" key="2">
    <source>
        <dbReference type="Proteomes" id="UP000824533"/>
    </source>
</evidence>
<organism evidence="1 2">
    <name type="scientific">Dendrolimus kikuchii</name>
    <dbReference type="NCBI Taxonomy" id="765133"/>
    <lineage>
        <taxon>Eukaryota</taxon>
        <taxon>Metazoa</taxon>
        <taxon>Ecdysozoa</taxon>
        <taxon>Arthropoda</taxon>
        <taxon>Hexapoda</taxon>
        <taxon>Insecta</taxon>
        <taxon>Pterygota</taxon>
        <taxon>Neoptera</taxon>
        <taxon>Endopterygota</taxon>
        <taxon>Lepidoptera</taxon>
        <taxon>Glossata</taxon>
        <taxon>Ditrysia</taxon>
        <taxon>Bombycoidea</taxon>
        <taxon>Lasiocampidae</taxon>
        <taxon>Dendrolimus</taxon>
    </lineage>
</organism>
<name>A0ACC1D7N5_9NEOP</name>
<comment type="caution">
    <text evidence="1">The sequence shown here is derived from an EMBL/GenBank/DDBJ whole genome shotgun (WGS) entry which is preliminary data.</text>
</comment>